<reference evidence="4" key="1">
    <citation type="submission" date="2021-04" db="EMBL/GenBank/DDBJ databases">
        <title>Pseudonocardia sp. nov., isolated from sandy soil of mangrove forest.</title>
        <authorList>
            <person name="Zan Z."/>
            <person name="Huang R."/>
            <person name="Liu W."/>
        </authorList>
    </citation>
    <scope>NUCLEOTIDE SEQUENCE</scope>
    <source>
        <strain evidence="4">S2-4</strain>
    </source>
</reference>
<evidence type="ECO:0000256" key="2">
    <source>
        <dbReference type="SAM" id="Phobius"/>
    </source>
</evidence>
<feature type="transmembrane region" description="Helical" evidence="2">
    <location>
        <begin position="33"/>
        <end position="55"/>
    </location>
</feature>
<keyword evidence="4" id="KW-0255">Endonuclease</keyword>
<evidence type="ECO:0000259" key="3">
    <source>
        <dbReference type="Pfam" id="PF03372"/>
    </source>
</evidence>
<dbReference type="Gene3D" id="3.60.10.10">
    <property type="entry name" value="Endonuclease/exonuclease/phosphatase"/>
    <property type="match status" value="1"/>
</dbReference>
<evidence type="ECO:0000256" key="1">
    <source>
        <dbReference type="SAM" id="MobiDB-lite"/>
    </source>
</evidence>
<gene>
    <name evidence="4" type="ORF">KDL28_05910</name>
</gene>
<keyword evidence="4" id="KW-0378">Hydrolase</keyword>
<accession>A0ABT0ZV27</accession>
<evidence type="ECO:0000313" key="5">
    <source>
        <dbReference type="Proteomes" id="UP001165283"/>
    </source>
</evidence>
<feature type="region of interest" description="Disordered" evidence="1">
    <location>
        <begin position="307"/>
        <end position="334"/>
    </location>
</feature>
<sequence length="334" mass="34618">MPRRRPSAVALARAALLAALPWAWFPLRDWLGLVGDVLAIVLPVLVGLVAAATLVVGRRRGVLPAVSALLAGTIAVLAPWTPADAGPVAAGAGVSVASANVSGQATAVPALLEAAPDVLVVVENNGYLDEDFAAAYPHSEFTWGDATLGVYSRFPLRLLEEPGPELPGMVVAVDAPTPFVLYALHVPRPWWTARGAYQATLAEHHELVETVAARAAREPGPVVVAGDLNSTDRGRGYRLLLDDAGLTDAVRDGWTGPTSVTTWRAFLLRIDHLLVGPGWCGDAARRFALPGSDHDAITATIGPCAAPPAAGAAGQDRPPPPASATGRRAGMVEG</sequence>
<organism evidence="4 5">
    <name type="scientific">Pseudonocardia humida</name>
    <dbReference type="NCBI Taxonomy" id="2800819"/>
    <lineage>
        <taxon>Bacteria</taxon>
        <taxon>Bacillati</taxon>
        <taxon>Actinomycetota</taxon>
        <taxon>Actinomycetes</taxon>
        <taxon>Pseudonocardiales</taxon>
        <taxon>Pseudonocardiaceae</taxon>
        <taxon>Pseudonocardia</taxon>
    </lineage>
</organism>
<dbReference type="GO" id="GO:0004519">
    <property type="term" value="F:endonuclease activity"/>
    <property type="evidence" value="ECO:0007669"/>
    <property type="project" value="UniProtKB-KW"/>
</dbReference>
<dbReference type="InterPro" id="IPR005135">
    <property type="entry name" value="Endo/exonuclease/phosphatase"/>
</dbReference>
<feature type="transmembrane region" description="Helical" evidence="2">
    <location>
        <begin position="62"/>
        <end position="80"/>
    </location>
</feature>
<feature type="domain" description="Endonuclease/exonuclease/phosphatase" evidence="3">
    <location>
        <begin position="97"/>
        <end position="294"/>
    </location>
</feature>
<evidence type="ECO:0000313" key="4">
    <source>
        <dbReference type="EMBL" id="MCO1654587.1"/>
    </source>
</evidence>
<comment type="caution">
    <text evidence="4">The sequence shown here is derived from an EMBL/GenBank/DDBJ whole genome shotgun (WGS) entry which is preliminary data.</text>
</comment>
<keyword evidence="2" id="KW-0812">Transmembrane</keyword>
<keyword evidence="2" id="KW-1133">Transmembrane helix</keyword>
<protein>
    <submittedName>
        <fullName evidence="4">Endonuclease/exonuclease/phosphatase family protein</fullName>
    </submittedName>
</protein>
<keyword evidence="5" id="KW-1185">Reference proteome</keyword>
<dbReference type="Proteomes" id="UP001165283">
    <property type="component" value="Unassembled WGS sequence"/>
</dbReference>
<dbReference type="Pfam" id="PF03372">
    <property type="entry name" value="Exo_endo_phos"/>
    <property type="match status" value="1"/>
</dbReference>
<name>A0ABT0ZV27_9PSEU</name>
<dbReference type="EMBL" id="JAGSOV010000011">
    <property type="protein sequence ID" value="MCO1654587.1"/>
    <property type="molecule type" value="Genomic_DNA"/>
</dbReference>
<proteinExistence type="predicted"/>
<dbReference type="SUPFAM" id="SSF56219">
    <property type="entry name" value="DNase I-like"/>
    <property type="match status" value="1"/>
</dbReference>
<keyword evidence="4" id="KW-0540">Nuclease</keyword>
<feature type="compositionally biased region" description="Low complexity" evidence="1">
    <location>
        <begin position="307"/>
        <end position="316"/>
    </location>
</feature>
<keyword evidence="2" id="KW-0472">Membrane</keyword>
<dbReference type="InterPro" id="IPR036691">
    <property type="entry name" value="Endo/exonu/phosph_ase_sf"/>
</dbReference>
<dbReference type="RefSeq" id="WP_252436200.1">
    <property type="nucleotide sequence ID" value="NZ_JAGSOV010000011.1"/>
</dbReference>